<dbReference type="Proteomes" id="UP001501710">
    <property type="component" value="Unassembled WGS sequence"/>
</dbReference>
<comment type="caution">
    <text evidence="1">The sequence shown here is derived from an EMBL/GenBank/DDBJ whole genome shotgun (WGS) entry which is preliminary data.</text>
</comment>
<keyword evidence="2" id="KW-1185">Reference proteome</keyword>
<gene>
    <name evidence="1" type="ORF">GCM10022254_58350</name>
</gene>
<organism evidence="1 2">
    <name type="scientific">Actinomadura meridiana</name>
    <dbReference type="NCBI Taxonomy" id="559626"/>
    <lineage>
        <taxon>Bacteria</taxon>
        <taxon>Bacillati</taxon>
        <taxon>Actinomycetota</taxon>
        <taxon>Actinomycetes</taxon>
        <taxon>Streptosporangiales</taxon>
        <taxon>Thermomonosporaceae</taxon>
        <taxon>Actinomadura</taxon>
    </lineage>
</organism>
<sequence>MDEAVTPEEITADTLYQRAVLRVYGPWVTSEILPGAERRHAMSRVQHARLILAIRNAEPPHPNRGAVRPNP</sequence>
<proteinExistence type="predicted"/>
<name>A0ABP8CH22_9ACTN</name>
<reference evidence="2" key="1">
    <citation type="journal article" date="2019" name="Int. J. Syst. Evol. Microbiol.">
        <title>The Global Catalogue of Microorganisms (GCM) 10K type strain sequencing project: providing services to taxonomists for standard genome sequencing and annotation.</title>
        <authorList>
            <consortium name="The Broad Institute Genomics Platform"/>
            <consortium name="The Broad Institute Genome Sequencing Center for Infectious Disease"/>
            <person name="Wu L."/>
            <person name="Ma J."/>
        </authorList>
    </citation>
    <scope>NUCLEOTIDE SEQUENCE [LARGE SCALE GENOMIC DNA]</scope>
    <source>
        <strain evidence="2">JCM 17440</strain>
    </source>
</reference>
<evidence type="ECO:0000313" key="1">
    <source>
        <dbReference type="EMBL" id="GAA4239208.1"/>
    </source>
</evidence>
<dbReference type="EMBL" id="BAABAS010000020">
    <property type="protein sequence ID" value="GAA4239208.1"/>
    <property type="molecule type" value="Genomic_DNA"/>
</dbReference>
<evidence type="ECO:0000313" key="2">
    <source>
        <dbReference type="Proteomes" id="UP001501710"/>
    </source>
</evidence>
<protein>
    <submittedName>
        <fullName evidence="1">Uncharacterized protein</fullName>
    </submittedName>
</protein>
<accession>A0ABP8CH22</accession>